<comment type="caution">
    <text evidence="2">The sequence shown here is derived from an EMBL/GenBank/DDBJ whole genome shotgun (WGS) entry which is preliminary data.</text>
</comment>
<feature type="region of interest" description="Disordered" evidence="1">
    <location>
        <begin position="68"/>
        <end position="89"/>
    </location>
</feature>
<reference evidence="2" key="1">
    <citation type="journal article" date="2023" name="Science">
        <title>Genome structures resolve the early diversification of teleost fishes.</title>
        <authorList>
            <person name="Parey E."/>
            <person name="Louis A."/>
            <person name="Montfort J."/>
            <person name="Bouchez O."/>
            <person name="Roques C."/>
            <person name="Iampietro C."/>
            <person name="Lluch J."/>
            <person name="Castinel A."/>
            <person name="Donnadieu C."/>
            <person name="Desvignes T."/>
            <person name="Floi Bucao C."/>
            <person name="Jouanno E."/>
            <person name="Wen M."/>
            <person name="Mejri S."/>
            <person name="Dirks R."/>
            <person name="Jansen H."/>
            <person name="Henkel C."/>
            <person name="Chen W.J."/>
            <person name="Zahm M."/>
            <person name="Cabau C."/>
            <person name="Klopp C."/>
            <person name="Thompson A.W."/>
            <person name="Robinson-Rechavi M."/>
            <person name="Braasch I."/>
            <person name="Lecointre G."/>
            <person name="Bobe J."/>
            <person name="Postlethwait J.H."/>
            <person name="Berthelot C."/>
            <person name="Roest Crollius H."/>
            <person name="Guiguen Y."/>
        </authorList>
    </citation>
    <scope>NUCLEOTIDE SEQUENCE</scope>
    <source>
        <strain evidence="2">WJC10195</strain>
    </source>
</reference>
<proteinExistence type="predicted"/>
<sequence length="89" mass="10107">MTIDKAKWRRPRVEDEAARKDRNVSVKYSLMPEDHPSKLPVCKAIFLKVLGVSKDRVSGVSRYYAEHATSRPENRGGAHKLAESKVKKT</sequence>
<protein>
    <submittedName>
        <fullName evidence="2">Uncharacterized protein</fullName>
    </submittedName>
</protein>
<dbReference type="OrthoDB" id="8931382at2759"/>
<keyword evidence="3" id="KW-1185">Reference proteome</keyword>
<accession>A0A9Q1GBD7</accession>
<name>A0A9Q1GBD7_SYNKA</name>
<gene>
    <name evidence="2" type="ORF">SKAU_G00018690</name>
</gene>
<evidence type="ECO:0000256" key="1">
    <source>
        <dbReference type="SAM" id="MobiDB-lite"/>
    </source>
</evidence>
<evidence type="ECO:0000313" key="3">
    <source>
        <dbReference type="Proteomes" id="UP001152622"/>
    </source>
</evidence>
<evidence type="ECO:0000313" key="2">
    <source>
        <dbReference type="EMBL" id="KAJ8381091.1"/>
    </source>
</evidence>
<dbReference type="EMBL" id="JAINUF010000001">
    <property type="protein sequence ID" value="KAJ8381091.1"/>
    <property type="molecule type" value="Genomic_DNA"/>
</dbReference>
<organism evidence="2 3">
    <name type="scientific">Synaphobranchus kaupii</name>
    <name type="common">Kaup's arrowtooth eel</name>
    <dbReference type="NCBI Taxonomy" id="118154"/>
    <lineage>
        <taxon>Eukaryota</taxon>
        <taxon>Metazoa</taxon>
        <taxon>Chordata</taxon>
        <taxon>Craniata</taxon>
        <taxon>Vertebrata</taxon>
        <taxon>Euteleostomi</taxon>
        <taxon>Actinopterygii</taxon>
        <taxon>Neopterygii</taxon>
        <taxon>Teleostei</taxon>
        <taxon>Anguilliformes</taxon>
        <taxon>Synaphobranchidae</taxon>
        <taxon>Synaphobranchus</taxon>
    </lineage>
</organism>
<dbReference type="Proteomes" id="UP001152622">
    <property type="component" value="Chromosome 1"/>
</dbReference>
<dbReference type="AlphaFoldDB" id="A0A9Q1GBD7"/>